<keyword evidence="2" id="KW-0472">Membrane</keyword>
<feature type="compositionally biased region" description="Acidic residues" evidence="1">
    <location>
        <begin position="828"/>
        <end position="837"/>
    </location>
</feature>
<evidence type="ECO:0000313" key="3">
    <source>
        <dbReference type="EMBL" id="KAE9402599.1"/>
    </source>
</evidence>
<evidence type="ECO:0000313" key="4">
    <source>
        <dbReference type="Proteomes" id="UP000799118"/>
    </source>
</evidence>
<dbReference type="Proteomes" id="UP000799118">
    <property type="component" value="Unassembled WGS sequence"/>
</dbReference>
<feature type="compositionally biased region" description="Polar residues" evidence="1">
    <location>
        <begin position="223"/>
        <end position="237"/>
    </location>
</feature>
<feature type="compositionally biased region" description="Polar residues" evidence="1">
    <location>
        <begin position="279"/>
        <end position="295"/>
    </location>
</feature>
<feature type="compositionally biased region" description="Polar residues" evidence="1">
    <location>
        <begin position="343"/>
        <end position="365"/>
    </location>
</feature>
<feature type="region of interest" description="Disordered" evidence="1">
    <location>
        <begin position="704"/>
        <end position="778"/>
    </location>
</feature>
<sequence>MNDEQDTLYNMNSTTPIPPNIQPGILVAVATLVLAGSAVFWRSNLRLGNLRLLPNVSGSEQPNASLEDEHAGQDVAESSSLNDGLKSQNSRSKERRKRRKDPMKELMKGGRRAKDLAKLLKHVDLPGSGDPSSSSAPNSASASGPLAAEEPSSSATRSGNLKRNRSASRSESGVRDPSASCSSRSVSISSNEPFTRGHPSEEDAEEQQETPLTAMPSSPVLPLTTNLGHSPSTSYDSTAVSTFSFESANTADTSVQSALEESTTPSSFNSSKNTRRNKNGNSKNSTPDNINNLHTNGAPITISTSTAPYTPQKDTGSSSSTLNAAPSSSSSTLPRAGKPPRFRSQTRQEPGTAQENPTSGAGLAFSTSMPIYSTFRASSSTPKLDSEYTEEDHVENVDSSPSPIPFNFPSLNGASDSSKASSVTGFTTPPPGSTNSNSLSTQTQIASLRGALEASRKREEEAKGRAEKTRSELEQLGNEVTMLRWEGSAWRQREAELQAQVHHLAHQIQSYAAYFAHPPQPPQAFPQLQNLAIPQPQRPGKNYPRGKRQTASSASSRSTSKSSRPSHSSQPSPIPSLAQLPEEQTSQGSSSPSVGSPVVPQSGMFSPSMTFSPGPSSTPYPHNLGPFSPLSSFGMFSPTGPPPRGVPFASPPLGSAGMMSPLSPQSSYMPYAPYPAYAGAPQGSKANGNSSNGAKMHPMQFLNMLNSGNSGETGGMSASSTMSSLASGTESTESMSPESTSSPSPTPGSNVRGRGRKRGRGVPAGTATTNGDRMAFGYGPEFQYSYPYGYSYPYPAPNSYLPGASSPRGDSCKEDNLEGATTGGNDDSNSEDGDDEGGQLNELLAGAILKRPESMMGLRSGSGSGRSSKSNSKAKDKLQLSPTDVARDGFGDETMIISPGSDSGLGLGLDWLKDPGLFRREAADVSLPAMAKPLSTDSNEIDLDTEFSSSSSSSTKSTSASSESPAKALPIEFSFPSIATGYSYQTHSATDFDDKNTANVAEISYESPAEEDLVDETTLNDPNMEEETTPPADKASNLNHLLDAPSSDSTITLDEQHCGTAPSDHSISG</sequence>
<feature type="compositionally biased region" description="Low complexity" evidence="1">
    <location>
        <begin position="317"/>
        <end position="334"/>
    </location>
</feature>
<feature type="region of interest" description="Disordered" evidence="1">
    <location>
        <begin position="1"/>
        <end position="21"/>
    </location>
</feature>
<feature type="compositionally biased region" description="Low complexity" evidence="1">
    <location>
        <begin position="178"/>
        <end position="190"/>
    </location>
</feature>
<evidence type="ECO:0000256" key="1">
    <source>
        <dbReference type="SAM" id="MobiDB-lite"/>
    </source>
</evidence>
<feature type="compositionally biased region" description="Low complexity" evidence="1">
    <location>
        <begin position="399"/>
        <end position="410"/>
    </location>
</feature>
<feature type="compositionally biased region" description="Low complexity" evidence="1">
    <location>
        <begin position="715"/>
        <end position="749"/>
    </location>
</feature>
<keyword evidence="2" id="KW-1133">Transmembrane helix</keyword>
<organism evidence="3 4">
    <name type="scientific">Gymnopus androsaceus JB14</name>
    <dbReference type="NCBI Taxonomy" id="1447944"/>
    <lineage>
        <taxon>Eukaryota</taxon>
        <taxon>Fungi</taxon>
        <taxon>Dikarya</taxon>
        <taxon>Basidiomycota</taxon>
        <taxon>Agaricomycotina</taxon>
        <taxon>Agaricomycetes</taxon>
        <taxon>Agaricomycetidae</taxon>
        <taxon>Agaricales</taxon>
        <taxon>Marasmiineae</taxon>
        <taxon>Omphalotaceae</taxon>
        <taxon>Gymnopus</taxon>
    </lineage>
</organism>
<keyword evidence="2" id="KW-0812">Transmembrane</keyword>
<feature type="compositionally biased region" description="Low complexity" evidence="1">
    <location>
        <begin position="586"/>
        <end position="603"/>
    </location>
</feature>
<protein>
    <submittedName>
        <fullName evidence="3">Uncharacterized protein</fullName>
    </submittedName>
</protein>
<feature type="compositionally biased region" description="Polar residues" evidence="1">
    <location>
        <begin position="249"/>
        <end position="272"/>
    </location>
</feature>
<feature type="region of interest" description="Disordered" evidence="1">
    <location>
        <begin position="533"/>
        <end position="623"/>
    </location>
</feature>
<feature type="region of interest" description="Disordered" evidence="1">
    <location>
        <begin position="925"/>
        <end position="968"/>
    </location>
</feature>
<feature type="compositionally biased region" description="Low complexity" evidence="1">
    <location>
        <begin position="948"/>
        <end position="964"/>
    </location>
</feature>
<feature type="transmembrane region" description="Helical" evidence="2">
    <location>
        <begin position="20"/>
        <end position="41"/>
    </location>
</feature>
<feature type="compositionally biased region" description="Low complexity" evidence="1">
    <location>
        <begin position="126"/>
        <end position="148"/>
    </location>
</feature>
<name>A0A6A4HVW0_9AGAR</name>
<feature type="compositionally biased region" description="Polar residues" evidence="1">
    <location>
        <begin position="604"/>
        <end position="620"/>
    </location>
</feature>
<evidence type="ECO:0000256" key="2">
    <source>
        <dbReference type="SAM" id="Phobius"/>
    </source>
</evidence>
<feature type="compositionally biased region" description="Basic and acidic residues" evidence="1">
    <location>
        <begin position="454"/>
        <end position="471"/>
    </location>
</feature>
<feature type="compositionally biased region" description="Low complexity" evidence="1">
    <location>
        <begin position="552"/>
        <end position="571"/>
    </location>
</feature>
<dbReference type="AlphaFoldDB" id="A0A6A4HVW0"/>
<feature type="compositionally biased region" description="Polar residues" evidence="1">
    <location>
        <begin position="412"/>
        <end position="427"/>
    </location>
</feature>
<feature type="compositionally biased region" description="Basic and acidic residues" evidence="1">
    <location>
        <begin position="102"/>
        <end position="124"/>
    </location>
</feature>
<reference evidence="3" key="1">
    <citation type="journal article" date="2019" name="Environ. Microbiol.">
        <title>Fungal ecological strategies reflected in gene transcription - a case study of two litter decomposers.</title>
        <authorList>
            <person name="Barbi F."/>
            <person name="Kohler A."/>
            <person name="Barry K."/>
            <person name="Baskaran P."/>
            <person name="Daum C."/>
            <person name="Fauchery L."/>
            <person name="Ihrmark K."/>
            <person name="Kuo A."/>
            <person name="LaButti K."/>
            <person name="Lipzen A."/>
            <person name="Morin E."/>
            <person name="Grigoriev I.V."/>
            <person name="Henrissat B."/>
            <person name="Lindahl B."/>
            <person name="Martin F."/>
        </authorList>
    </citation>
    <scope>NUCLEOTIDE SEQUENCE</scope>
    <source>
        <strain evidence="3">JB14</strain>
    </source>
</reference>
<gene>
    <name evidence="3" type="ORF">BT96DRAFT_1017545</name>
</gene>
<feature type="region of interest" description="Disordered" evidence="1">
    <location>
        <begin position="988"/>
        <end position="1069"/>
    </location>
</feature>
<feature type="region of interest" description="Disordered" evidence="1">
    <location>
        <begin position="53"/>
        <end position="237"/>
    </location>
</feature>
<feature type="region of interest" description="Disordered" evidence="1">
    <location>
        <begin position="249"/>
        <end position="365"/>
    </location>
</feature>
<feature type="region of interest" description="Disordered" evidence="1">
    <location>
        <begin position="795"/>
        <end position="901"/>
    </location>
</feature>
<proteinExistence type="predicted"/>
<accession>A0A6A4HVW0</accession>
<dbReference type="EMBL" id="ML769433">
    <property type="protein sequence ID" value="KAE9402599.1"/>
    <property type="molecule type" value="Genomic_DNA"/>
</dbReference>
<feature type="compositionally biased region" description="Low complexity" evidence="1">
    <location>
        <begin position="854"/>
        <end position="871"/>
    </location>
</feature>
<feature type="compositionally biased region" description="Low complexity" evidence="1">
    <location>
        <begin position="433"/>
        <end position="444"/>
    </location>
</feature>
<keyword evidence="4" id="KW-1185">Reference proteome</keyword>
<feature type="region of interest" description="Disordered" evidence="1">
    <location>
        <begin position="377"/>
        <end position="471"/>
    </location>
</feature>
<feature type="compositionally biased region" description="Polar residues" evidence="1">
    <location>
        <begin position="301"/>
        <end position="316"/>
    </location>
</feature>
<dbReference type="OrthoDB" id="3071207at2759"/>